<dbReference type="GO" id="GO:1902936">
    <property type="term" value="F:phosphatidylinositol bisphosphate binding"/>
    <property type="evidence" value="ECO:0007669"/>
    <property type="project" value="TreeGrafter"/>
</dbReference>
<feature type="domain" description="CRAL-TRIO" evidence="1">
    <location>
        <begin position="88"/>
        <end position="251"/>
    </location>
</feature>
<dbReference type="SUPFAM" id="SSF52087">
    <property type="entry name" value="CRAL/TRIO domain"/>
    <property type="match status" value="1"/>
</dbReference>
<dbReference type="InterPro" id="IPR036865">
    <property type="entry name" value="CRAL-TRIO_dom_sf"/>
</dbReference>
<dbReference type="InterPro" id="IPR001251">
    <property type="entry name" value="CRAL-TRIO_dom"/>
</dbReference>
<dbReference type="Gene3D" id="1.10.8.20">
    <property type="entry name" value="N-terminal domain of phosphatidylinositol transfer protein sec14p"/>
    <property type="match status" value="1"/>
</dbReference>
<evidence type="ECO:0000259" key="1">
    <source>
        <dbReference type="PROSITE" id="PS50191"/>
    </source>
</evidence>
<dbReference type="PROSITE" id="PS50191">
    <property type="entry name" value="CRAL_TRIO"/>
    <property type="match status" value="1"/>
</dbReference>
<dbReference type="SUPFAM" id="SSF46938">
    <property type="entry name" value="CRAL/TRIO N-terminal domain"/>
    <property type="match status" value="1"/>
</dbReference>
<evidence type="ECO:0000313" key="2">
    <source>
        <dbReference type="EMBL" id="CAG9807640.1"/>
    </source>
</evidence>
<evidence type="ECO:0000313" key="3">
    <source>
        <dbReference type="Proteomes" id="UP001153620"/>
    </source>
</evidence>
<dbReference type="Gene3D" id="3.40.525.10">
    <property type="entry name" value="CRAL-TRIO lipid binding domain"/>
    <property type="match status" value="1"/>
</dbReference>
<keyword evidence="3" id="KW-1185">Reference proteome</keyword>
<dbReference type="InterPro" id="IPR036273">
    <property type="entry name" value="CRAL/TRIO_N_dom_sf"/>
</dbReference>
<dbReference type="OrthoDB" id="7837562at2759"/>
<dbReference type="InterPro" id="IPR011074">
    <property type="entry name" value="CRAL/TRIO_N_dom"/>
</dbReference>
<sequence>MSNISAEVLEKAKTEIREDEIRKQQSLEQLRDFISKHAFIKTCRTEDSFLLPFLRARKYNMDRVCDTFEKALIFVRTHDEWFDWSEDKFNRTMELYDTGFIKVMKNRDSEGRRVVIANNKLDMEKYNADDVFRLHCLVFLVLANEEETQICGIVYIDDFSEGITMKYLSMYPLKSMYDFTIQLKVTPVRLKNICLVGLPSFATQFLNIVKLGLSEVMNQRLHVVDNASEIGNFVDQSVMTKDYGGDFDGDECLKEFRKIIEANIDTIRTFLDFELDMTKAEILKDYHENIGSFRKLEID</sequence>
<proteinExistence type="predicted"/>
<protein>
    <recommendedName>
        <fullName evidence="1">CRAL-TRIO domain-containing protein</fullName>
    </recommendedName>
</protein>
<dbReference type="PANTHER" id="PTHR10174">
    <property type="entry name" value="ALPHA-TOCOPHEROL TRANSFER PROTEIN-RELATED"/>
    <property type="match status" value="1"/>
</dbReference>
<dbReference type="SMART" id="SM00516">
    <property type="entry name" value="SEC14"/>
    <property type="match status" value="1"/>
</dbReference>
<gene>
    <name evidence="2" type="ORF">CHIRRI_LOCUS10486</name>
</gene>
<dbReference type="Proteomes" id="UP001153620">
    <property type="component" value="Chromosome 3"/>
</dbReference>
<name>A0A9N9S2Y4_9DIPT</name>
<dbReference type="EMBL" id="OU895879">
    <property type="protein sequence ID" value="CAG9807640.1"/>
    <property type="molecule type" value="Genomic_DNA"/>
</dbReference>
<dbReference type="CDD" id="cd00170">
    <property type="entry name" value="SEC14"/>
    <property type="match status" value="1"/>
</dbReference>
<dbReference type="AlphaFoldDB" id="A0A9N9S2Y4"/>
<dbReference type="GO" id="GO:0016020">
    <property type="term" value="C:membrane"/>
    <property type="evidence" value="ECO:0007669"/>
    <property type="project" value="TreeGrafter"/>
</dbReference>
<dbReference type="Pfam" id="PF00650">
    <property type="entry name" value="CRAL_TRIO"/>
    <property type="match status" value="1"/>
</dbReference>
<dbReference type="Gene3D" id="1.20.5.1200">
    <property type="entry name" value="Alpha-tocopherol transfer"/>
    <property type="match status" value="1"/>
</dbReference>
<dbReference type="PANTHER" id="PTHR10174:SF208">
    <property type="entry name" value="CRAL-TRIO DOMAIN-CONTAINING PROTEIN DDB_G0278031"/>
    <property type="match status" value="1"/>
</dbReference>
<reference evidence="2" key="2">
    <citation type="submission" date="2022-10" db="EMBL/GenBank/DDBJ databases">
        <authorList>
            <consortium name="ENA_rothamsted_submissions"/>
            <consortium name="culmorum"/>
            <person name="King R."/>
        </authorList>
    </citation>
    <scope>NUCLEOTIDE SEQUENCE</scope>
</reference>
<reference evidence="2" key="1">
    <citation type="submission" date="2022-01" db="EMBL/GenBank/DDBJ databases">
        <authorList>
            <person name="King R."/>
        </authorList>
    </citation>
    <scope>NUCLEOTIDE SEQUENCE</scope>
</reference>
<organism evidence="2 3">
    <name type="scientific">Chironomus riparius</name>
    <dbReference type="NCBI Taxonomy" id="315576"/>
    <lineage>
        <taxon>Eukaryota</taxon>
        <taxon>Metazoa</taxon>
        <taxon>Ecdysozoa</taxon>
        <taxon>Arthropoda</taxon>
        <taxon>Hexapoda</taxon>
        <taxon>Insecta</taxon>
        <taxon>Pterygota</taxon>
        <taxon>Neoptera</taxon>
        <taxon>Endopterygota</taxon>
        <taxon>Diptera</taxon>
        <taxon>Nematocera</taxon>
        <taxon>Chironomoidea</taxon>
        <taxon>Chironomidae</taxon>
        <taxon>Chironominae</taxon>
        <taxon>Chironomus</taxon>
    </lineage>
</organism>
<dbReference type="SMART" id="SM01100">
    <property type="entry name" value="CRAL_TRIO_N"/>
    <property type="match status" value="1"/>
</dbReference>
<accession>A0A9N9S2Y4</accession>
<dbReference type="PRINTS" id="PR00180">
    <property type="entry name" value="CRETINALDHBP"/>
</dbReference>